<accession>A0AAN8EYF5</accession>
<evidence type="ECO:0000256" key="2">
    <source>
        <dbReference type="SAM" id="Phobius"/>
    </source>
</evidence>
<evidence type="ECO:0000313" key="4">
    <source>
        <dbReference type="Proteomes" id="UP001331761"/>
    </source>
</evidence>
<feature type="region of interest" description="Disordered" evidence="1">
    <location>
        <begin position="498"/>
        <end position="528"/>
    </location>
</feature>
<feature type="transmembrane region" description="Helical" evidence="2">
    <location>
        <begin position="344"/>
        <end position="367"/>
    </location>
</feature>
<feature type="compositionally biased region" description="Basic and acidic residues" evidence="1">
    <location>
        <begin position="563"/>
        <end position="572"/>
    </location>
</feature>
<keyword evidence="2" id="KW-0472">Membrane</keyword>
<proteinExistence type="predicted"/>
<keyword evidence="4" id="KW-1185">Reference proteome</keyword>
<comment type="caution">
    <text evidence="3">The sequence shown here is derived from an EMBL/GenBank/DDBJ whole genome shotgun (WGS) entry which is preliminary data.</text>
</comment>
<name>A0AAN8EYF5_TRICO</name>
<feature type="compositionally biased region" description="Polar residues" evidence="1">
    <location>
        <begin position="546"/>
        <end position="556"/>
    </location>
</feature>
<evidence type="ECO:0000313" key="3">
    <source>
        <dbReference type="EMBL" id="KAK5964272.1"/>
    </source>
</evidence>
<protein>
    <submittedName>
        <fullName evidence="3">Uncharacterized protein</fullName>
    </submittedName>
</protein>
<feature type="region of interest" description="Disordered" evidence="1">
    <location>
        <begin position="543"/>
        <end position="584"/>
    </location>
</feature>
<keyword evidence="2" id="KW-0812">Transmembrane</keyword>
<dbReference type="AlphaFoldDB" id="A0AAN8EYF5"/>
<dbReference type="EMBL" id="WIXE01026008">
    <property type="protein sequence ID" value="KAK5964272.1"/>
    <property type="molecule type" value="Genomic_DNA"/>
</dbReference>
<sequence>MDICGRADTSSKNSEFVSTTSTPATKLLIPGRAGLGVAPLPPLRMSHCAPRSRHAPDKTTRMSSPYLLQHHRHNRRYHHLHPHHLFLLTHYCRLVLFLLVAELLAWPTVSGAPDSYYYDDGPRSHPRHRRPEYQPRMVCNNGTDYACICRASIPPDDEPTPGIIECDEFIQSLELPVVDMRLRHVNLEAHLHTNEKYETYFKRRIANIVSSYCEHQANECPGATLRITQAPSDASQSDDSDDDRSVLYAADDESEPLLTQNNVVLLRVEREPVNVTRILFAITKSENVGSLNEQMIIDPVKVKYILGSQAGPLARILGGIKLDSVRVSRIRRHLKASDTDNTRLITIISVVGAFFAICYIIGAIRLCRDARRRKRERKAKEDPNGLGNATLVPNYGSCQRKSSKNGGVLKMTGCERNAIPSNYKEIDECVDNYHPDEPHVLTERQARFMFMCDPSQLPREPTFDSQTAVDVEPIHSVKSTPPREEVVVKNETSVMTAAVAAEERRSSSSSQELQPPPSKTVNRSPVSDPEVPALVLVPSLSLDSPITSDDSPNSAAPITLLGNDRESPIDRPKSRRGSRIGDEVLDLREEDGPLDAEKNNNYNLLFENLANVRNDDENDRRAQLERWSSSDGEVDVYYKLSEDEDTIHGDDWANAKVAGVAGAQPQHEVTDSDSDEDDDAGELLKRNDGDIDGYVYERLREELTPVPFDS</sequence>
<gene>
    <name evidence="3" type="ORF">GCK32_008228</name>
</gene>
<evidence type="ECO:0000256" key="1">
    <source>
        <dbReference type="SAM" id="MobiDB-lite"/>
    </source>
</evidence>
<keyword evidence="2" id="KW-1133">Transmembrane helix</keyword>
<feature type="compositionally biased region" description="Acidic residues" evidence="1">
    <location>
        <begin position="671"/>
        <end position="681"/>
    </location>
</feature>
<feature type="region of interest" description="Disordered" evidence="1">
    <location>
        <begin position="230"/>
        <end position="251"/>
    </location>
</feature>
<dbReference type="Proteomes" id="UP001331761">
    <property type="component" value="Unassembled WGS sequence"/>
</dbReference>
<feature type="region of interest" description="Disordered" evidence="1">
    <location>
        <begin position="661"/>
        <end position="688"/>
    </location>
</feature>
<reference evidence="3 4" key="1">
    <citation type="submission" date="2019-10" db="EMBL/GenBank/DDBJ databases">
        <title>Assembly and Annotation for the nematode Trichostrongylus colubriformis.</title>
        <authorList>
            <person name="Martin J."/>
        </authorList>
    </citation>
    <scope>NUCLEOTIDE SEQUENCE [LARGE SCALE GENOMIC DNA]</scope>
    <source>
        <strain evidence="3">G859</strain>
        <tissue evidence="3">Whole worm</tissue>
    </source>
</reference>
<organism evidence="3 4">
    <name type="scientific">Trichostrongylus colubriformis</name>
    <name type="common">Black scour worm</name>
    <dbReference type="NCBI Taxonomy" id="6319"/>
    <lineage>
        <taxon>Eukaryota</taxon>
        <taxon>Metazoa</taxon>
        <taxon>Ecdysozoa</taxon>
        <taxon>Nematoda</taxon>
        <taxon>Chromadorea</taxon>
        <taxon>Rhabditida</taxon>
        <taxon>Rhabditina</taxon>
        <taxon>Rhabditomorpha</taxon>
        <taxon>Strongyloidea</taxon>
        <taxon>Trichostrongylidae</taxon>
        <taxon>Trichostrongylus</taxon>
    </lineage>
</organism>